<keyword evidence="4" id="KW-1185">Reference proteome</keyword>
<accession>A0A9W8N4N5</accession>
<sequence length="463" mass="51775">MHGKKHPAKNSHSQSWGEWSDWKWDPVQEKYYIERFDWQGNVDYQYENDAPAANIHQSTPRTEGEIDQLTAGLSDLNVRTGYNQGIGYTDQGSLPISNSIPDIPELPASPRDKGKGKGKSNATSHNNHYDDYDDYDDGHGQAGSIPPATNSFSQHNYPEPQRSSFESEDRVIPTTTSFSSGSANDPSSSYYSQSSDHDNIDEYELQQALKNSRDDIHGNNRVGSSSSSGGQFDSGSIYPGTYDLNPNIDAQDGETTPRGTPVPSRADYPETSFIRGTPGNVEPVDHRFVVEHSYKFQPGEVFKILWSEPTGQVAGDAPISDIRAINDSGGQFYVGYRRFIIVSTDESHHSTCVPILTYDRRGCGKRGVRPSKHGIIHAAGQKPKLLRNEPELGFEPVPLEIYAEGEMLARESRVNYSKLVTIEHNVKVFFIGRIPYPYFESVSRAVDKCWSDKMHRSSKKTRR</sequence>
<feature type="compositionally biased region" description="Low complexity" evidence="1">
    <location>
        <begin position="177"/>
        <end position="194"/>
    </location>
</feature>
<organism evidence="3 4">
    <name type="scientific">Xylaria arbuscula</name>
    <dbReference type="NCBI Taxonomy" id="114810"/>
    <lineage>
        <taxon>Eukaryota</taxon>
        <taxon>Fungi</taxon>
        <taxon>Dikarya</taxon>
        <taxon>Ascomycota</taxon>
        <taxon>Pezizomycotina</taxon>
        <taxon>Sordariomycetes</taxon>
        <taxon>Xylariomycetidae</taxon>
        <taxon>Xylariales</taxon>
        <taxon>Xylariaceae</taxon>
        <taxon>Xylaria</taxon>
    </lineage>
</organism>
<proteinExistence type="predicted"/>
<feature type="region of interest" description="Disordered" evidence="1">
    <location>
        <begin position="89"/>
        <end position="197"/>
    </location>
</feature>
<feature type="region of interest" description="Disordered" evidence="1">
    <location>
        <begin position="212"/>
        <end position="279"/>
    </location>
</feature>
<dbReference type="Proteomes" id="UP001148614">
    <property type="component" value="Unassembled WGS sequence"/>
</dbReference>
<dbReference type="Pfam" id="PF20233">
    <property type="entry name" value="DUF6590"/>
    <property type="match status" value="1"/>
</dbReference>
<dbReference type="VEuPathDB" id="FungiDB:F4678DRAFT_463217"/>
<comment type="caution">
    <text evidence="3">The sequence shown here is derived from an EMBL/GenBank/DDBJ whole genome shotgun (WGS) entry which is preliminary data.</text>
</comment>
<dbReference type="EMBL" id="JANPWZ010003089">
    <property type="protein sequence ID" value="KAJ3554355.1"/>
    <property type="molecule type" value="Genomic_DNA"/>
</dbReference>
<protein>
    <recommendedName>
        <fullName evidence="2">DUF6590 domain-containing protein</fullName>
    </recommendedName>
</protein>
<evidence type="ECO:0000256" key="1">
    <source>
        <dbReference type="SAM" id="MobiDB-lite"/>
    </source>
</evidence>
<dbReference type="PANTHER" id="PTHR35391">
    <property type="entry name" value="C2H2-TYPE DOMAIN-CONTAINING PROTEIN-RELATED"/>
    <property type="match status" value="1"/>
</dbReference>
<dbReference type="InterPro" id="IPR046497">
    <property type="entry name" value="DUF6590"/>
</dbReference>
<dbReference type="PANTHER" id="PTHR35391:SF5">
    <property type="entry name" value="DUF6590 DOMAIN-CONTAINING PROTEIN"/>
    <property type="match status" value="1"/>
</dbReference>
<feature type="compositionally biased region" description="Low complexity" evidence="1">
    <location>
        <begin position="223"/>
        <end position="236"/>
    </location>
</feature>
<name>A0A9W8N4N5_9PEZI</name>
<evidence type="ECO:0000313" key="4">
    <source>
        <dbReference type="Proteomes" id="UP001148614"/>
    </source>
</evidence>
<feature type="compositionally biased region" description="Polar residues" evidence="1">
    <location>
        <begin position="90"/>
        <end position="100"/>
    </location>
</feature>
<evidence type="ECO:0000259" key="2">
    <source>
        <dbReference type="Pfam" id="PF20233"/>
    </source>
</evidence>
<feature type="domain" description="DUF6590" evidence="2">
    <location>
        <begin position="295"/>
        <end position="440"/>
    </location>
</feature>
<gene>
    <name evidence="3" type="ORF">NPX13_g10635</name>
</gene>
<evidence type="ECO:0000313" key="3">
    <source>
        <dbReference type="EMBL" id="KAJ3554355.1"/>
    </source>
</evidence>
<reference evidence="3" key="1">
    <citation type="submission" date="2022-07" db="EMBL/GenBank/DDBJ databases">
        <title>Genome Sequence of Xylaria arbuscula.</title>
        <authorList>
            <person name="Buettner E."/>
        </authorList>
    </citation>
    <scope>NUCLEOTIDE SEQUENCE</scope>
    <source>
        <strain evidence="3">VT107</strain>
    </source>
</reference>
<dbReference type="AlphaFoldDB" id="A0A9W8N4N5"/>
<feature type="compositionally biased region" description="Polar residues" evidence="1">
    <location>
        <begin position="147"/>
        <end position="164"/>
    </location>
</feature>